<dbReference type="RefSeq" id="WP_069460802.1">
    <property type="nucleotide sequence ID" value="NZ_LYBW01000062.1"/>
</dbReference>
<name>A0A1E3V6Z2_9HYPH</name>
<dbReference type="AlphaFoldDB" id="A0A1E3V6Z2"/>
<proteinExistence type="predicted"/>
<dbReference type="Proteomes" id="UP000094342">
    <property type="component" value="Unassembled WGS sequence"/>
</dbReference>
<gene>
    <name evidence="1" type="ORF">A8M32_20400</name>
</gene>
<accession>A0A1E3V6Z2</accession>
<dbReference type="OrthoDB" id="8100530at2"/>
<evidence type="ECO:0000313" key="1">
    <source>
        <dbReference type="EMBL" id="ODR89412.1"/>
    </source>
</evidence>
<dbReference type="EMBL" id="LYBW01000062">
    <property type="protein sequence ID" value="ODR89412.1"/>
    <property type="molecule type" value="Genomic_DNA"/>
</dbReference>
<keyword evidence="2" id="KW-1185">Reference proteome</keyword>
<comment type="caution">
    <text evidence="1">The sequence shown here is derived from an EMBL/GenBank/DDBJ whole genome shotgun (WGS) entry which is preliminary data.</text>
</comment>
<reference evidence="2" key="1">
    <citation type="submission" date="2016-05" db="EMBL/GenBank/DDBJ databases">
        <authorList>
            <person name="Li Y."/>
        </authorList>
    </citation>
    <scope>NUCLEOTIDE SEQUENCE [LARGE SCALE GENOMIC DNA]</scope>
    <source>
        <strain evidence="2">YIC4027</strain>
    </source>
</reference>
<protein>
    <submittedName>
        <fullName evidence="1">Uncharacterized protein</fullName>
    </submittedName>
</protein>
<dbReference type="STRING" id="1752398.A8M32_20400"/>
<organism evidence="1 2">
    <name type="scientific">Sinorhizobium alkalisoli</name>
    <dbReference type="NCBI Taxonomy" id="1752398"/>
    <lineage>
        <taxon>Bacteria</taxon>
        <taxon>Pseudomonadati</taxon>
        <taxon>Pseudomonadota</taxon>
        <taxon>Alphaproteobacteria</taxon>
        <taxon>Hyphomicrobiales</taxon>
        <taxon>Rhizobiaceae</taxon>
        <taxon>Sinorhizobium/Ensifer group</taxon>
        <taxon>Sinorhizobium</taxon>
    </lineage>
</organism>
<evidence type="ECO:0000313" key="2">
    <source>
        <dbReference type="Proteomes" id="UP000094342"/>
    </source>
</evidence>
<sequence>MTADEKKHAKFRELAEKRTNKALEAVRLIGNLSNRQTYVYEEAEVRKIVKALRDAVSEVEARFSTSTGRGGGEFKL</sequence>